<evidence type="ECO:0008006" key="4">
    <source>
        <dbReference type="Google" id="ProtNLM"/>
    </source>
</evidence>
<evidence type="ECO:0000256" key="1">
    <source>
        <dbReference type="ARBA" id="ARBA00023604"/>
    </source>
</evidence>
<evidence type="ECO:0000313" key="2">
    <source>
        <dbReference type="EMBL" id="PMD12518.1"/>
    </source>
</evidence>
<reference evidence="2 3" key="1">
    <citation type="submission" date="2016-05" db="EMBL/GenBank/DDBJ databases">
        <title>A degradative enzymes factory behind the ericoid mycorrhizal symbiosis.</title>
        <authorList>
            <consortium name="DOE Joint Genome Institute"/>
            <person name="Martino E."/>
            <person name="Morin E."/>
            <person name="Grelet G."/>
            <person name="Kuo A."/>
            <person name="Kohler A."/>
            <person name="Daghino S."/>
            <person name="Barry K."/>
            <person name="Choi C."/>
            <person name="Cichocki N."/>
            <person name="Clum A."/>
            <person name="Copeland A."/>
            <person name="Hainaut M."/>
            <person name="Haridas S."/>
            <person name="Labutti K."/>
            <person name="Lindquist E."/>
            <person name="Lipzen A."/>
            <person name="Khouja H.-R."/>
            <person name="Murat C."/>
            <person name="Ohm R."/>
            <person name="Olson A."/>
            <person name="Spatafora J."/>
            <person name="Veneault-Fourrey C."/>
            <person name="Henrissat B."/>
            <person name="Grigoriev I."/>
            <person name="Martin F."/>
            <person name="Perotto S."/>
        </authorList>
    </citation>
    <scope>NUCLEOTIDE SEQUENCE [LARGE SCALE GENOMIC DNA]</scope>
    <source>
        <strain evidence="2 3">UAMH 7357</strain>
    </source>
</reference>
<dbReference type="GO" id="GO:0016491">
    <property type="term" value="F:oxidoreductase activity"/>
    <property type="evidence" value="ECO:0007669"/>
    <property type="project" value="InterPro"/>
</dbReference>
<dbReference type="NCBIfam" id="NF041278">
    <property type="entry name" value="CmcJ_NvfI_EfuI"/>
    <property type="match status" value="1"/>
</dbReference>
<organism evidence="2 3">
    <name type="scientific">Hyaloscypha hepaticicola</name>
    <dbReference type="NCBI Taxonomy" id="2082293"/>
    <lineage>
        <taxon>Eukaryota</taxon>
        <taxon>Fungi</taxon>
        <taxon>Dikarya</taxon>
        <taxon>Ascomycota</taxon>
        <taxon>Pezizomycotina</taxon>
        <taxon>Leotiomycetes</taxon>
        <taxon>Helotiales</taxon>
        <taxon>Hyaloscyphaceae</taxon>
        <taxon>Hyaloscypha</taxon>
    </lineage>
</organism>
<proteinExistence type="inferred from homology"/>
<name>A0A2J6PER0_9HELO</name>
<comment type="similarity">
    <text evidence="1">Belongs to the asaB hydroxylase/desaturase family.</text>
</comment>
<accession>A0A2J6PER0</accession>
<dbReference type="AlphaFoldDB" id="A0A2J6PER0"/>
<keyword evidence="3" id="KW-1185">Reference proteome</keyword>
<dbReference type="Proteomes" id="UP000235672">
    <property type="component" value="Unassembled WGS sequence"/>
</dbReference>
<evidence type="ECO:0000313" key="3">
    <source>
        <dbReference type="Proteomes" id="UP000235672"/>
    </source>
</evidence>
<dbReference type="InterPro" id="IPR044053">
    <property type="entry name" value="AsaB-like"/>
</dbReference>
<sequence>MGSVEPPQSQTYGKFHYITKGIKPTESKHLYHLPETSEFGDVRILPMTDIRHSLDLGENSPYKLNQQGFTARRNHTALKSLPYTHASWNNETVLKEVYIPEIEVLLLKVTGGKTVFTTIVVLRNTVHKEVDATAQPESREEVHDFPVFVGTKIGAGASIAPKVHLDYAPNGARTHIRKYHTRVTELASEIIKAEDKLLARGVSASELKDHYAGPRWAMFSVWRPLKTVRRDPLAVSDCRTFPKEDYIPVNMLFPSADGGESHKEEVFLAYGSEEHGWHWIPNQEPDEVLIIQLFDSEAERNGLGVAGGVMHSSVHIEGTEMEEARESVEVRCTVIW</sequence>
<dbReference type="STRING" id="1745343.A0A2J6PER0"/>
<dbReference type="PANTHER" id="PTHR34598">
    <property type="entry name" value="BLL6449 PROTEIN"/>
    <property type="match status" value="1"/>
</dbReference>
<gene>
    <name evidence="2" type="ORF">NA56DRAFT_482125</name>
</gene>
<dbReference type="OrthoDB" id="412788at2759"/>
<dbReference type="PANTHER" id="PTHR34598:SF3">
    <property type="entry name" value="OXIDOREDUCTASE AN1597"/>
    <property type="match status" value="1"/>
</dbReference>
<protein>
    <recommendedName>
        <fullName evidence="4">GA4 desaturase</fullName>
    </recommendedName>
</protein>
<dbReference type="EMBL" id="KZ613548">
    <property type="protein sequence ID" value="PMD12518.1"/>
    <property type="molecule type" value="Genomic_DNA"/>
</dbReference>